<reference evidence="3" key="2">
    <citation type="journal article" date="2021" name="Genome Biol. Evol.">
        <title>Developing a high-quality reference genome for a parasitic bivalve with doubly uniparental inheritance (Bivalvia: Unionida).</title>
        <authorList>
            <person name="Smith C.H."/>
        </authorList>
    </citation>
    <scope>NUCLEOTIDE SEQUENCE</scope>
    <source>
        <strain evidence="3">CHS0354</strain>
        <tissue evidence="3">Mantle</tissue>
    </source>
</reference>
<feature type="coiled-coil region" evidence="1">
    <location>
        <begin position="419"/>
        <end position="446"/>
    </location>
</feature>
<reference evidence="3" key="1">
    <citation type="journal article" date="2021" name="Genome Biol. Evol.">
        <title>A High-Quality Reference Genome for a Parasitic Bivalve with Doubly Uniparental Inheritance (Bivalvia: Unionida).</title>
        <authorList>
            <person name="Smith C.H."/>
        </authorList>
    </citation>
    <scope>NUCLEOTIDE SEQUENCE</scope>
    <source>
        <strain evidence="3">CHS0354</strain>
    </source>
</reference>
<organism evidence="3 4">
    <name type="scientific">Potamilus streckersoni</name>
    <dbReference type="NCBI Taxonomy" id="2493646"/>
    <lineage>
        <taxon>Eukaryota</taxon>
        <taxon>Metazoa</taxon>
        <taxon>Spiralia</taxon>
        <taxon>Lophotrochozoa</taxon>
        <taxon>Mollusca</taxon>
        <taxon>Bivalvia</taxon>
        <taxon>Autobranchia</taxon>
        <taxon>Heteroconchia</taxon>
        <taxon>Palaeoheterodonta</taxon>
        <taxon>Unionida</taxon>
        <taxon>Unionoidea</taxon>
        <taxon>Unionidae</taxon>
        <taxon>Ambleminae</taxon>
        <taxon>Lampsilini</taxon>
        <taxon>Potamilus</taxon>
    </lineage>
</organism>
<feature type="compositionally biased region" description="Low complexity" evidence="2">
    <location>
        <begin position="699"/>
        <end position="715"/>
    </location>
</feature>
<feature type="region of interest" description="Disordered" evidence="2">
    <location>
        <begin position="695"/>
        <end position="715"/>
    </location>
</feature>
<feature type="region of interest" description="Disordered" evidence="2">
    <location>
        <begin position="82"/>
        <end position="118"/>
    </location>
</feature>
<evidence type="ECO:0000313" key="3">
    <source>
        <dbReference type="EMBL" id="KAK3602925.1"/>
    </source>
</evidence>
<accession>A0AAE0W7C8</accession>
<feature type="region of interest" description="Disordered" evidence="2">
    <location>
        <begin position="45"/>
        <end position="67"/>
    </location>
</feature>
<dbReference type="AlphaFoldDB" id="A0AAE0W7C8"/>
<reference evidence="3" key="3">
    <citation type="submission" date="2023-05" db="EMBL/GenBank/DDBJ databases">
        <authorList>
            <person name="Smith C.H."/>
        </authorList>
    </citation>
    <scope>NUCLEOTIDE SEQUENCE</scope>
    <source>
        <strain evidence="3">CHS0354</strain>
        <tissue evidence="3">Mantle</tissue>
    </source>
</reference>
<evidence type="ECO:0000256" key="1">
    <source>
        <dbReference type="SAM" id="Coils"/>
    </source>
</evidence>
<feature type="region of interest" description="Disordered" evidence="2">
    <location>
        <begin position="732"/>
        <end position="753"/>
    </location>
</feature>
<comment type="caution">
    <text evidence="3">The sequence shown here is derived from an EMBL/GenBank/DDBJ whole genome shotgun (WGS) entry which is preliminary data.</text>
</comment>
<name>A0AAE0W7C8_9BIVA</name>
<evidence type="ECO:0000256" key="2">
    <source>
        <dbReference type="SAM" id="MobiDB-lite"/>
    </source>
</evidence>
<feature type="compositionally biased region" description="Low complexity" evidence="2">
    <location>
        <begin position="45"/>
        <end position="64"/>
    </location>
</feature>
<sequence length="827" mass="94424">MLLNHISTKGFLSGNSNVANVPMISTDFSQLQNIQSEMSQYSQDFFNSQSSQQLSGESSQTESQGKCRPAIYEKYMSKSSLFRSSSQGKTSGGLGPSVKLSGSHDHTTHIPAQKASSMGLGLQQQVQINKYKAKERDEKDNFDVLLNLVRDCSDTMKQSFNILKDQVMEHTNAAGSSIGSSMNKMLECLEATSKRILQELQVQDKKTSEISDMQKEISKKDSQVHELLTHLSEQQKHETENIVDSFKSFFLEQESCVEQKMKKVLASTAEHCKQASEQMKLVRSANDEQTKQFQDLKYTIQRQFQDNEKRILDELMQLRDHFDKQKHEMENFYRSQLQLMHQKQSRDLEMLMYQGIERGAQLSAEKIQDLLLKQQTDLKDCYRNQNIDLKSYLRSQEQEQTEHLLQRYDEICNKVVTKHAEEKMEIHRYIKKLEDQKQRAESLNIQTCPLQNTAGKEYLTADYIGSSDVIKGSCFSGNQPNQNLQSKLISVFPRSSILLSPRPNEGMAWNSAALFGKTNPSPVATVLPQRINKEIVESETDFNTRRREVSRVNAVQTINIKPNSDISASEDKSARMLLRDKTLSIDSSSIPVNNRQSAKQTNQDTKRKSLSGSIKQPSKRRKRQVKPKRRTEKHKFISEKRPASQTQLSSNISSADIYDFKDDTLPEPVNKPASRFGVMSCSKSSDVARMEMLKWTPGSPTNSDDSSSNSSPSISVTEVFIRRKVRCERRTPEVTADNRNSGGRNSGKLIPSRHNDFLATPNLLEKCNIDKNDSLAVKWDVSKPCVQGPTYRRLGEKRKLCDFDTEITEIRKSFSQYQERRERQNLT</sequence>
<dbReference type="Proteomes" id="UP001195483">
    <property type="component" value="Unassembled WGS sequence"/>
</dbReference>
<proteinExistence type="predicted"/>
<protein>
    <submittedName>
        <fullName evidence="3">Uncharacterized protein</fullName>
    </submittedName>
</protein>
<evidence type="ECO:0000313" key="4">
    <source>
        <dbReference type="Proteomes" id="UP001195483"/>
    </source>
</evidence>
<feature type="compositionally biased region" description="Basic residues" evidence="2">
    <location>
        <begin position="617"/>
        <end position="633"/>
    </location>
</feature>
<feature type="compositionally biased region" description="Polar residues" evidence="2">
    <location>
        <begin position="587"/>
        <end position="603"/>
    </location>
</feature>
<keyword evidence="1" id="KW-0175">Coiled coil</keyword>
<dbReference type="EMBL" id="JAEAOA010002305">
    <property type="protein sequence ID" value="KAK3602925.1"/>
    <property type="molecule type" value="Genomic_DNA"/>
</dbReference>
<gene>
    <name evidence="3" type="ORF">CHS0354_039343</name>
</gene>
<feature type="region of interest" description="Disordered" evidence="2">
    <location>
        <begin position="587"/>
        <end position="650"/>
    </location>
</feature>
<keyword evidence="4" id="KW-1185">Reference proteome</keyword>